<dbReference type="PANTHER" id="PTHR34387">
    <property type="entry name" value="SLR1258 PROTEIN"/>
    <property type="match status" value="1"/>
</dbReference>
<proteinExistence type="predicted"/>
<accession>A0A094IMJ1</accession>
<dbReference type="Gene3D" id="3.30.110.170">
    <property type="entry name" value="Protein of unknown function (DUF541), domain 1"/>
    <property type="match status" value="1"/>
</dbReference>
<dbReference type="AlphaFoldDB" id="A0A094IMJ1"/>
<reference evidence="2 3" key="1">
    <citation type="submission" date="2014-06" db="EMBL/GenBank/DDBJ databases">
        <title>Draft genome sequence of Idiomarina sp. MCCC 1A10513.</title>
        <authorList>
            <person name="Du J."/>
            <person name="Lai Q."/>
            <person name="Shao Z."/>
        </authorList>
    </citation>
    <scope>NUCLEOTIDE SEQUENCE [LARGE SCALE GENOMIC DNA]</scope>
    <source>
        <strain evidence="2 3">MCCC 1A10513</strain>
    </source>
</reference>
<dbReference type="Pfam" id="PF04402">
    <property type="entry name" value="SIMPL"/>
    <property type="match status" value="1"/>
</dbReference>
<dbReference type="PANTHER" id="PTHR34387:SF2">
    <property type="entry name" value="SLR1258 PROTEIN"/>
    <property type="match status" value="1"/>
</dbReference>
<evidence type="ECO:0000313" key="2">
    <source>
        <dbReference type="EMBL" id="KFZ28880.1"/>
    </source>
</evidence>
<dbReference type="eggNOG" id="COG2968">
    <property type="taxonomic scope" value="Bacteria"/>
</dbReference>
<dbReference type="OrthoDB" id="6381835at2"/>
<dbReference type="GO" id="GO:0006974">
    <property type="term" value="P:DNA damage response"/>
    <property type="evidence" value="ECO:0007669"/>
    <property type="project" value="TreeGrafter"/>
</dbReference>
<dbReference type="Proteomes" id="UP000053718">
    <property type="component" value="Unassembled WGS sequence"/>
</dbReference>
<dbReference type="Gene3D" id="3.30.70.2970">
    <property type="entry name" value="Protein of unknown function (DUF541), domain 2"/>
    <property type="match status" value="1"/>
</dbReference>
<comment type="caution">
    <text evidence="2">The sequence shown here is derived from an EMBL/GenBank/DDBJ whole genome shotgun (WGS) entry which is preliminary data.</text>
</comment>
<evidence type="ECO:0008006" key="4">
    <source>
        <dbReference type="Google" id="ProtNLM"/>
    </source>
</evidence>
<gene>
    <name evidence="2" type="ORF">IDAT_06695</name>
</gene>
<feature type="signal peptide" evidence="1">
    <location>
        <begin position="1"/>
        <end position="27"/>
    </location>
</feature>
<dbReference type="InterPro" id="IPR052022">
    <property type="entry name" value="26kDa_periplasmic_antigen"/>
</dbReference>
<keyword evidence="3" id="KW-1185">Reference proteome</keyword>
<evidence type="ECO:0000256" key="1">
    <source>
        <dbReference type="SAM" id="SignalP"/>
    </source>
</evidence>
<dbReference type="EMBL" id="JPIN01000006">
    <property type="protein sequence ID" value="KFZ28880.1"/>
    <property type="molecule type" value="Genomic_DNA"/>
</dbReference>
<sequence>MQRTLPLFALVAAVTLSGCQPMTTTTAAPSTLNVNATAEVNAIPDRVQVELSVQRMGMDIPTLKSEVDSITAELIEYLRSQNVEDKAIQSYAISIYPRYNYDDGEQKLSGYQVSRRMTVDFAVAEQHGEFIEHALNNGVHNVNEPRFEVSNGDALYQQALTQAVRNARAKAEELAAAAGMRVMTVQSIQENSQPQQPEVRYRVAQAADSASVSLPGEQQVQARVNVTFTLAASNE</sequence>
<keyword evidence="1" id="KW-0732">Signal</keyword>
<dbReference type="InterPro" id="IPR007497">
    <property type="entry name" value="SIMPL/DUF541"/>
</dbReference>
<dbReference type="PROSITE" id="PS51257">
    <property type="entry name" value="PROKAR_LIPOPROTEIN"/>
    <property type="match status" value="1"/>
</dbReference>
<organism evidence="2 3">
    <name type="scientific">Pseudidiomarina atlantica</name>
    <dbReference type="NCBI Taxonomy" id="1517416"/>
    <lineage>
        <taxon>Bacteria</taxon>
        <taxon>Pseudomonadati</taxon>
        <taxon>Pseudomonadota</taxon>
        <taxon>Gammaproteobacteria</taxon>
        <taxon>Alteromonadales</taxon>
        <taxon>Idiomarinaceae</taxon>
        <taxon>Pseudidiomarina</taxon>
    </lineage>
</organism>
<name>A0A094IMJ1_9GAMM</name>
<protein>
    <recommendedName>
        <fullName evidence="4">Periplasmic immunogenic protein</fullName>
    </recommendedName>
</protein>
<feature type="chain" id="PRO_5001898770" description="Periplasmic immunogenic protein" evidence="1">
    <location>
        <begin position="28"/>
        <end position="235"/>
    </location>
</feature>
<dbReference type="RefSeq" id="WP_034732136.1">
    <property type="nucleotide sequence ID" value="NZ_JPIN01000006.1"/>
</dbReference>
<evidence type="ECO:0000313" key="3">
    <source>
        <dbReference type="Proteomes" id="UP000053718"/>
    </source>
</evidence>